<dbReference type="AlphaFoldDB" id="A0A9W9D5S6"/>
<name>A0A9W9D5S6_9PLEO</name>
<evidence type="ECO:0000313" key="1">
    <source>
        <dbReference type="EMBL" id="KAJ4401202.1"/>
    </source>
</evidence>
<comment type="caution">
    <text evidence="1">The sequence shown here is derived from an EMBL/GenBank/DDBJ whole genome shotgun (WGS) entry which is preliminary data.</text>
</comment>
<reference evidence="1" key="1">
    <citation type="submission" date="2022-10" db="EMBL/GenBank/DDBJ databases">
        <title>Tapping the CABI collections for fungal endophytes: first genome assemblies for Collariella, Neodidymelliopsis, Ascochyta clinopodiicola, Didymella pomorum, Didymosphaeria variabile, Neocosmospora piperis and Neocucurbitaria cava.</title>
        <authorList>
            <person name="Hill R."/>
        </authorList>
    </citation>
    <scope>NUCLEOTIDE SEQUENCE</scope>
    <source>
        <strain evidence="1">IMI 355091</strain>
    </source>
</reference>
<organism evidence="1 2">
    <name type="scientific">Didymella pomorum</name>
    <dbReference type="NCBI Taxonomy" id="749634"/>
    <lineage>
        <taxon>Eukaryota</taxon>
        <taxon>Fungi</taxon>
        <taxon>Dikarya</taxon>
        <taxon>Ascomycota</taxon>
        <taxon>Pezizomycotina</taxon>
        <taxon>Dothideomycetes</taxon>
        <taxon>Pleosporomycetidae</taxon>
        <taxon>Pleosporales</taxon>
        <taxon>Pleosporineae</taxon>
        <taxon>Didymellaceae</taxon>
        <taxon>Didymella</taxon>
    </lineage>
</organism>
<protein>
    <submittedName>
        <fullName evidence="1">Uncharacterized protein</fullName>
    </submittedName>
</protein>
<evidence type="ECO:0000313" key="2">
    <source>
        <dbReference type="Proteomes" id="UP001140510"/>
    </source>
</evidence>
<sequence length="88" mass="10319">MAQFLEAYDALPPFVKNEDEEVPILQVGTLTFEKVANPVSNEVDFLRPPSHLIPRHFDWYADPYISTRIPFELDAYVRYWYSFYGGDV</sequence>
<proteinExistence type="predicted"/>
<gene>
    <name evidence="1" type="ORF">N0V91_008100</name>
</gene>
<keyword evidence="2" id="KW-1185">Reference proteome</keyword>
<dbReference type="Proteomes" id="UP001140510">
    <property type="component" value="Unassembled WGS sequence"/>
</dbReference>
<accession>A0A9W9D5S6</accession>
<dbReference type="EMBL" id="JAPEVA010000077">
    <property type="protein sequence ID" value="KAJ4401202.1"/>
    <property type="molecule type" value="Genomic_DNA"/>
</dbReference>